<keyword evidence="2" id="KW-0812">Transmembrane</keyword>
<dbReference type="EMBL" id="FNDI01000019">
    <property type="protein sequence ID" value="SDI56084.1"/>
    <property type="molecule type" value="Genomic_DNA"/>
</dbReference>
<dbReference type="Gene3D" id="2.20.200.10">
    <property type="entry name" value="Outer membrane efflux proteins (OEP)"/>
    <property type="match status" value="1"/>
</dbReference>
<dbReference type="Gene3D" id="1.20.1600.10">
    <property type="entry name" value="Outer membrane efflux proteins (OEP)"/>
    <property type="match status" value="1"/>
</dbReference>
<name>A0A7Z7BBD6_9BURK</name>
<evidence type="ECO:0000313" key="3">
    <source>
        <dbReference type="EMBL" id="SDI56084.1"/>
    </source>
</evidence>
<dbReference type="SUPFAM" id="SSF56954">
    <property type="entry name" value="Outer membrane efflux proteins (OEP)"/>
    <property type="match status" value="1"/>
</dbReference>
<evidence type="ECO:0000313" key="4">
    <source>
        <dbReference type="Proteomes" id="UP000198900"/>
    </source>
</evidence>
<comment type="subcellular location">
    <subcellularLocation>
        <location evidence="2">Cell membrane</location>
        <topology evidence="2">Lipid-anchor</topology>
    </subcellularLocation>
</comment>
<dbReference type="GO" id="GO:0015562">
    <property type="term" value="F:efflux transmembrane transporter activity"/>
    <property type="evidence" value="ECO:0007669"/>
    <property type="project" value="InterPro"/>
</dbReference>
<dbReference type="NCBIfam" id="TIGR01845">
    <property type="entry name" value="outer_NodT"/>
    <property type="match status" value="1"/>
</dbReference>
<evidence type="ECO:0000256" key="1">
    <source>
        <dbReference type="ARBA" id="ARBA00007613"/>
    </source>
</evidence>
<keyword evidence="2" id="KW-1134">Transmembrane beta strand</keyword>
<gene>
    <name evidence="3" type="ORF">SAMN04487926_11956</name>
</gene>
<dbReference type="InterPro" id="IPR010131">
    <property type="entry name" value="MdtP/NodT-like"/>
</dbReference>
<reference evidence="3" key="1">
    <citation type="submission" date="2016-10" db="EMBL/GenBank/DDBJ databases">
        <authorList>
            <person name="Varghese N."/>
            <person name="Submissions S."/>
        </authorList>
    </citation>
    <scope>NUCLEOTIDE SEQUENCE [LARGE SCALE GENOMIC DNA]</scope>
    <source>
        <strain evidence="3">YR281</strain>
    </source>
</reference>
<dbReference type="RefSeq" id="WP_091784305.1">
    <property type="nucleotide sequence ID" value="NZ_FNDI01000019.1"/>
</dbReference>
<accession>A0A7Z7BBD6</accession>
<evidence type="ECO:0000256" key="2">
    <source>
        <dbReference type="RuleBase" id="RU362097"/>
    </source>
</evidence>
<proteinExistence type="inferred from homology"/>
<dbReference type="AlphaFoldDB" id="A0A7Z7BBD6"/>
<dbReference type="PANTHER" id="PTHR30203">
    <property type="entry name" value="OUTER MEMBRANE CATION EFFLUX PROTEIN"/>
    <property type="match status" value="1"/>
</dbReference>
<keyword evidence="2" id="KW-0472">Membrane</keyword>
<sequence>MSHYAATRFPLRIRRVVGTAVCTVWLAGCAVGPDFVTSQNGLDAVQLAPRPDYPGSVQGLSDDVPIQWWSLFDDRLLTELEMKAYSGNLGLQEAAGRIEESRAQLGITSSELLPTVGANTSYAREAISKFGHFGHLGAPTSPNNFWQLGFDANWEIDLWGRARRASEGRAAELEGTVYDHEAVRVALAAEVARTYLQLRGTQAQIDIAEQNRVIAERALGLAESRARNGVATRFESASARAELATIKAMLPDLAQRRNALMNALALLLGEKPRALDLQLFKAMPLPSLPTNVPVGVPSELARRRPDILRAEAQLHAATAAIGVAKADFYPRISLTGQMGIEAFNLTDLSSWDSRFFSFGPAVYLPIFQGGRLMRQLELNEARQKTAAIAYRQTVLQAWHEIDNSLDAWAAQQREYAELIVAVDQSKQALQVAERGYQEGAVDYLSVLTAQRNLLASQTSLNASATNATIALVNLYKSLGGGWDPREPMAVPSATVNTPAVAIPESVTVLSSSSIEMESHK</sequence>
<dbReference type="PANTHER" id="PTHR30203:SF25">
    <property type="entry name" value="OUTER MEMBRANE PROTEIN-RELATED"/>
    <property type="match status" value="1"/>
</dbReference>
<organism evidence="3 4">
    <name type="scientific">Paraburkholderia steynii</name>
    <dbReference type="NCBI Taxonomy" id="1245441"/>
    <lineage>
        <taxon>Bacteria</taxon>
        <taxon>Pseudomonadati</taxon>
        <taxon>Pseudomonadota</taxon>
        <taxon>Betaproteobacteria</taxon>
        <taxon>Burkholderiales</taxon>
        <taxon>Burkholderiaceae</taxon>
        <taxon>Paraburkholderia</taxon>
    </lineage>
</organism>
<dbReference type="GO" id="GO:0005886">
    <property type="term" value="C:plasma membrane"/>
    <property type="evidence" value="ECO:0007669"/>
    <property type="project" value="UniProtKB-SubCell"/>
</dbReference>
<dbReference type="InterPro" id="IPR003423">
    <property type="entry name" value="OMP_efflux"/>
</dbReference>
<keyword evidence="2 3" id="KW-0449">Lipoprotein</keyword>
<comment type="similarity">
    <text evidence="1 2">Belongs to the outer membrane factor (OMF) (TC 1.B.17) family.</text>
</comment>
<keyword evidence="2" id="KW-0564">Palmitate</keyword>
<keyword evidence="4" id="KW-1185">Reference proteome</keyword>
<comment type="caution">
    <text evidence="3">The sequence shown here is derived from an EMBL/GenBank/DDBJ whole genome shotgun (WGS) entry which is preliminary data.</text>
</comment>
<dbReference type="Proteomes" id="UP000198900">
    <property type="component" value="Unassembled WGS sequence"/>
</dbReference>
<dbReference type="Pfam" id="PF02321">
    <property type="entry name" value="OEP"/>
    <property type="match status" value="2"/>
</dbReference>
<protein>
    <submittedName>
        <fullName evidence="3">Efflux transporter, outer membrane factor (OMF) lipoprotein, NodT family</fullName>
    </submittedName>
</protein>